<dbReference type="CDD" id="cd05796">
    <property type="entry name" value="Ribosomal_P0_like"/>
    <property type="match status" value="1"/>
</dbReference>
<dbReference type="Pfam" id="PF17777">
    <property type="entry name" value="RL10P_insert"/>
    <property type="match status" value="1"/>
</dbReference>
<dbReference type="GeneID" id="27329218"/>
<evidence type="ECO:0000256" key="4">
    <source>
        <dbReference type="ARBA" id="ARBA00022490"/>
    </source>
</evidence>
<reference evidence="8 9" key="1">
    <citation type="submission" date="2015-01" db="EMBL/GenBank/DDBJ databases">
        <title>The Genome Sequence of Exophiala spinifera CBS89968.</title>
        <authorList>
            <consortium name="The Broad Institute Genomics Platform"/>
            <person name="Cuomo C."/>
            <person name="de Hoog S."/>
            <person name="Gorbushina A."/>
            <person name="Stielow B."/>
            <person name="Teixiera M."/>
            <person name="Abouelleil A."/>
            <person name="Chapman S.B."/>
            <person name="Priest M."/>
            <person name="Young S.K."/>
            <person name="Wortman J."/>
            <person name="Nusbaum C."/>
            <person name="Birren B."/>
        </authorList>
    </citation>
    <scope>NUCLEOTIDE SEQUENCE [LARGE SCALE GENOMIC DNA]</scope>
    <source>
        <strain evidence="8 9">CBS 89968</strain>
    </source>
</reference>
<evidence type="ECO:0000256" key="3">
    <source>
        <dbReference type="ARBA" id="ARBA00011117"/>
    </source>
</evidence>
<dbReference type="GO" id="GO:0006364">
    <property type="term" value="P:rRNA processing"/>
    <property type="evidence" value="ECO:0007669"/>
    <property type="project" value="TreeGrafter"/>
</dbReference>
<proteinExistence type="inferred from homology"/>
<dbReference type="GO" id="GO:0005737">
    <property type="term" value="C:cytoplasm"/>
    <property type="evidence" value="ECO:0007669"/>
    <property type="project" value="UniProtKB-SubCell"/>
</dbReference>
<dbReference type="Gene3D" id="3.30.70.1730">
    <property type="match status" value="1"/>
</dbReference>
<dbReference type="Pfam" id="PF00466">
    <property type="entry name" value="Ribosomal_L10"/>
    <property type="match status" value="1"/>
</dbReference>
<evidence type="ECO:0000313" key="8">
    <source>
        <dbReference type="EMBL" id="KIW21555.1"/>
    </source>
</evidence>
<keyword evidence="9" id="KW-1185">Reference proteome</keyword>
<gene>
    <name evidence="8" type="ORF">PV08_02135</name>
</gene>
<keyword evidence="6" id="KW-0690">Ribosome biogenesis</keyword>
<dbReference type="AlphaFoldDB" id="A0A0D2BT28"/>
<evidence type="ECO:0000256" key="6">
    <source>
        <dbReference type="RuleBase" id="RU364039"/>
    </source>
</evidence>
<sequence>MPPSKRNRIVHTSKTHKNRKELVRRLAANVQEAAEQYNYIWVFGVENMRNNFLKQVRSDLSDSRIMMGKTKVMMVGLGQTAETECVPGVSALGPYVKGEMGLLFTNQEPSEIEQYFQGTLNLDYARSGTIATQEVRIPPGELHTMYGVPGGEEDPLPIQIEPTLRKLGIPTRILKGKVVLEERPDGAMVDDDEGYLVCREGDTLDSRQTNILKILGVRMSEFKIDLKAVFDKTEGAVREINGMDVDGAAV</sequence>
<feature type="domain" description="Large ribosomal subunit protein uL10-like insertion" evidence="7">
    <location>
        <begin position="125"/>
        <end position="217"/>
    </location>
</feature>
<protein>
    <recommendedName>
        <fullName evidence="6">Ribosome assembly factor mrt4</fullName>
    </recommendedName>
</protein>
<dbReference type="InterPro" id="IPR043141">
    <property type="entry name" value="Ribosomal_uL10-like_sf"/>
</dbReference>
<dbReference type="PANTHER" id="PTHR45841">
    <property type="entry name" value="MRNA TURNOVER PROTEIN 4 MRTO4"/>
    <property type="match status" value="1"/>
</dbReference>
<dbReference type="InterPro" id="IPR051742">
    <property type="entry name" value="Ribosome_Assembly_uL10"/>
</dbReference>
<dbReference type="GO" id="GO:0030687">
    <property type="term" value="C:preribosome, large subunit precursor"/>
    <property type="evidence" value="ECO:0007669"/>
    <property type="project" value="TreeGrafter"/>
</dbReference>
<evidence type="ECO:0000256" key="5">
    <source>
        <dbReference type="ARBA" id="ARBA00023242"/>
    </source>
</evidence>
<dbReference type="SUPFAM" id="SSF160369">
    <property type="entry name" value="Ribosomal protein L10-like"/>
    <property type="match status" value="1"/>
</dbReference>
<dbReference type="InterPro" id="IPR033867">
    <property type="entry name" value="Mrt4"/>
</dbReference>
<evidence type="ECO:0000256" key="1">
    <source>
        <dbReference type="ARBA" id="ARBA00004046"/>
    </source>
</evidence>
<comment type="subcellular location">
    <subcellularLocation>
        <location evidence="6">Cytoplasm</location>
    </subcellularLocation>
    <subcellularLocation>
        <location evidence="6">Nucleus</location>
        <location evidence="6">Nucleolus</location>
    </subcellularLocation>
</comment>
<dbReference type="Proteomes" id="UP000053328">
    <property type="component" value="Unassembled WGS sequence"/>
</dbReference>
<dbReference type="EMBL" id="KN847492">
    <property type="protein sequence ID" value="KIW21555.1"/>
    <property type="molecule type" value="Genomic_DNA"/>
</dbReference>
<comment type="function">
    <text evidence="1 6">Component of the ribosome assembly machinery. Nuclear paralog of the ribosomal protein P0, it binds pre-60S subunits at an early stage of assembly in the nucleolus, and is replaced by P0 in cytoplasmic pre-60S subunits and mature 80S ribosomes.</text>
</comment>
<dbReference type="GO" id="GO:0000956">
    <property type="term" value="P:nuclear-transcribed mRNA catabolic process"/>
    <property type="evidence" value="ECO:0007669"/>
    <property type="project" value="TreeGrafter"/>
</dbReference>
<accession>A0A0D2BT28</accession>
<dbReference type="FunFam" id="3.90.105.20:FF:000003">
    <property type="entry name" value="Ribosome assembly factor mrt4"/>
    <property type="match status" value="1"/>
</dbReference>
<dbReference type="FunFam" id="3.30.70.1730:FF:000005">
    <property type="entry name" value="Ribosome assembly factor mrt4"/>
    <property type="match status" value="1"/>
</dbReference>
<dbReference type="Gene3D" id="3.90.105.20">
    <property type="match status" value="1"/>
</dbReference>
<dbReference type="OrthoDB" id="10262308at2759"/>
<dbReference type="STRING" id="91928.A0A0D2BT28"/>
<evidence type="ECO:0000313" key="9">
    <source>
        <dbReference type="Proteomes" id="UP000053328"/>
    </source>
</evidence>
<dbReference type="InterPro" id="IPR001790">
    <property type="entry name" value="Ribosomal_uL10"/>
</dbReference>
<comment type="similarity">
    <text evidence="2 6">Belongs to the universal ribosomal protein uL10 family.</text>
</comment>
<dbReference type="GO" id="GO:0005730">
    <property type="term" value="C:nucleolus"/>
    <property type="evidence" value="ECO:0007669"/>
    <property type="project" value="UniProtKB-SubCell"/>
</dbReference>
<evidence type="ECO:0000256" key="2">
    <source>
        <dbReference type="ARBA" id="ARBA00008889"/>
    </source>
</evidence>
<name>A0A0D2BT28_9EURO</name>
<keyword evidence="5 6" id="KW-0539">Nucleus</keyword>
<keyword evidence="4 6" id="KW-0963">Cytoplasm</keyword>
<dbReference type="InterPro" id="IPR043164">
    <property type="entry name" value="Ribosomal_uL10-like_insert_sf"/>
</dbReference>
<dbReference type="GO" id="GO:0000027">
    <property type="term" value="P:ribosomal large subunit assembly"/>
    <property type="evidence" value="ECO:0007669"/>
    <property type="project" value="InterPro"/>
</dbReference>
<dbReference type="InterPro" id="IPR040637">
    <property type="entry name" value="Ribosomal_uL10-like_insert"/>
</dbReference>
<comment type="subunit">
    <text evidence="3 6">Associates with the pre-60S ribosomal particle.</text>
</comment>
<dbReference type="GO" id="GO:0003723">
    <property type="term" value="F:RNA binding"/>
    <property type="evidence" value="ECO:0007669"/>
    <property type="project" value="TreeGrafter"/>
</dbReference>
<dbReference type="RefSeq" id="XP_016241771.1">
    <property type="nucleotide sequence ID" value="XM_016376495.1"/>
</dbReference>
<dbReference type="PANTHER" id="PTHR45841:SF1">
    <property type="entry name" value="MRNA TURNOVER PROTEIN 4 HOMOLOG"/>
    <property type="match status" value="1"/>
</dbReference>
<organism evidence="8 9">
    <name type="scientific">Exophiala spinifera</name>
    <dbReference type="NCBI Taxonomy" id="91928"/>
    <lineage>
        <taxon>Eukaryota</taxon>
        <taxon>Fungi</taxon>
        <taxon>Dikarya</taxon>
        <taxon>Ascomycota</taxon>
        <taxon>Pezizomycotina</taxon>
        <taxon>Eurotiomycetes</taxon>
        <taxon>Chaetothyriomycetidae</taxon>
        <taxon>Chaetothyriales</taxon>
        <taxon>Herpotrichiellaceae</taxon>
        <taxon>Exophiala</taxon>
    </lineage>
</organism>
<evidence type="ECO:0000259" key="7">
    <source>
        <dbReference type="Pfam" id="PF17777"/>
    </source>
</evidence>
<dbReference type="HOGENOM" id="CLU_071690_0_0_1"/>
<dbReference type="VEuPathDB" id="FungiDB:PV08_02135"/>